<keyword evidence="3" id="KW-1185">Reference proteome</keyword>
<feature type="compositionally biased region" description="Acidic residues" evidence="1">
    <location>
        <begin position="194"/>
        <end position="205"/>
    </location>
</feature>
<feature type="compositionally biased region" description="Low complexity" evidence="1">
    <location>
        <begin position="127"/>
        <end position="136"/>
    </location>
</feature>
<gene>
    <name evidence="2" type="ORF">QQF64_012503</name>
</gene>
<name>A0ABR3LVP3_9TELE</name>
<dbReference type="Pfam" id="PF15720">
    <property type="entry name" value="DUF4675"/>
    <property type="match status" value="1"/>
</dbReference>
<feature type="compositionally biased region" description="Basic and acidic residues" evidence="1">
    <location>
        <begin position="206"/>
        <end position="217"/>
    </location>
</feature>
<feature type="region of interest" description="Disordered" evidence="1">
    <location>
        <begin position="183"/>
        <end position="217"/>
    </location>
</feature>
<comment type="caution">
    <text evidence="2">The sequence shown here is derived from an EMBL/GenBank/DDBJ whole genome shotgun (WGS) entry which is preliminary data.</text>
</comment>
<organism evidence="2 3">
    <name type="scientific">Cirrhinus molitorella</name>
    <name type="common">mud carp</name>
    <dbReference type="NCBI Taxonomy" id="172907"/>
    <lineage>
        <taxon>Eukaryota</taxon>
        <taxon>Metazoa</taxon>
        <taxon>Chordata</taxon>
        <taxon>Craniata</taxon>
        <taxon>Vertebrata</taxon>
        <taxon>Euteleostomi</taxon>
        <taxon>Actinopterygii</taxon>
        <taxon>Neopterygii</taxon>
        <taxon>Teleostei</taxon>
        <taxon>Ostariophysi</taxon>
        <taxon>Cypriniformes</taxon>
        <taxon>Cyprinidae</taxon>
        <taxon>Labeoninae</taxon>
        <taxon>Labeonini</taxon>
        <taxon>Cirrhinus</taxon>
    </lineage>
</organism>
<reference evidence="2 3" key="1">
    <citation type="submission" date="2023-09" db="EMBL/GenBank/DDBJ databases">
        <authorList>
            <person name="Wang M."/>
        </authorList>
    </citation>
    <scope>NUCLEOTIDE SEQUENCE [LARGE SCALE GENOMIC DNA]</scope>
    <source>
        <strain evidence="2">GT-2023</strain>
        <tissue evidence="2">Liver</tissue>
    </source>
</reference>
<evidence type="ECO:0000256" key="1">
    <source>
        <dbReference type="SAM" id="MobiDB-lite"/>
    </source>
</evidence>
<protein>
    <submittedName>
        <fullName evidence="2">Uncharacterized protein</fullName>
    </submittedName>
</protein>
<dbReference type="EMBL" id="JAYMGO010000018">
    <property type="protein sequence ID" value="KAL1256958.1"/>
    <property type="molecule type" value="Genomic_DNA"/>
</dbReference>
<feature type="region of interest" description="Disordered" evidence="1">
    <location>
        <begin position="91"/>
        <end position="155"/>
    </location>
</feature>
<evidence type="ECO:0000313" key="3">
    <source>
        <dbReference type="Proteomes" id="UP001558613"/>
    </source>
</evidence>
<proteinExistence type="predicted"/>
<evidence type="ECO:0000313" key="2">
    <source>
        <dbReference type="EMBL" id="KAL1256958.1"/>
    </source>
</evidence>
<sequence length="237" mass="26854">MTELNYAFISENGKEVDKTLDWSYIDWHEKETVKGTDAQTQTQCVQSEDKDTQTASPLIMRIDLRRTPSRLKFGSLTESDGMPAHLFQFDRQAPARISTSPTLRRMRSTRLSYRDPSKSDGPLGEESPTSTSPLSPVFRQKSPLAVESDEESRNFEPSVIHGTVRTHRSKTLDNGVMWVKRPTNQECHDSIEPVSDDNESTTDDNEQVKDPCHKRSSRDMDFGIGHIFVGMTRATCI</sequence>
<dbReference type="Proteomes" id="UP001558613">
    <property type="component" value="Unassembled WGS sequence"/>
</dbReference>
<accession>A0ABR3LVP3</accession>